<feature type="compositionally biased region" description="Polar residues" evidence="1">
    <location>
        <begin position="193"/>
        <end position="211"/>
    </location>
</feature>
<keyword evidence="2" id="KW-1133">Transmembrane helix</keyword>
<sequence>MSGWEGWCAEHLARTTRLADSLIVVFGGLDDVAWPFVVVVVIGALIPRVAFLNGGLAYVVGQFTVYKEVDLWCERVLMTGWLEMGVLSKLRALRLRRIQACDRLRRRPGSHPVLKRIQAGVAHLGRPIGPPPRGRLNRISAPLRLSLRIGDWRLAVSSRTPVDPSATVHVVAVALAMSLVRSVVRLRRVKSASGPSRSHQTARVDLTSGSVPSGPDG</sequence>
<gene>
    <name evidence="3" type="ORF">D9611_014057</name>
</gene>
<name>A0A8H5ERI5_9AGAR</name>
<dbReference type="EMBL" id="JAACJK010000234">
    <property type="protein sequence ID" value="KAF5309656.1"/>
    <property type="molecule type" value="Genomic_DNA"/>
</dbReference>
<comment type="caution">
    <text evidence="3">The sequence shown here is derived from an EMBL/GenBank/DDBJ whole genome shotgun (WGS) entry which is preliminary data.</text>
</comment>
<feature type="transmembrane region" description="Helical" evidence="2">
    <location>
        <begin position="21"/>
        <end position="46"/>
    </location>
</feature>
<evidence type="ECO:0000313" key="3">
    <source>
        <dbReference type="EMBL" id="KAF5309656.1"/>
    </source>
</evidence>
<feature type="region of interest" description="Disordered" evidence="1">
    <location>
        <begin position="189"/>
        <end position="217"/>
    </location>
</feature>
<evidence type="ECO:0000313" key="4">
    <source>
        <dbReference type="Proteomes" id="UP000541558"/>
    </source>
</evidence>
<proteinExistence type="predicted"/>
<reference evidence="3 4" key="1">
    <citation type="journal article" date="2020" name="ISME J.">
        <title>Uncovering the hidden diversity of litter-decomposition mechanisms in mushroom-forming fungi.</title>
        <authorList>
            <person name="Floudas D."/>
            <person name="Bentzer J."/>
            <person name="Ahren D."/>
            <person name="Johansson T."/>
            <person name="Persson P."/>
            <person name="Tunlid A."/>
        </authorList>
    </citation>
    <scope>NUCLEOTIDE SEQUENCE [LARGE SCALE GENOMIC DNA]</scope>
    <source>
        <strain evidence="3 4">CBS 175.51</strain>
    </source>
</reference>
<dbReference type="Proteomes" id="UP000541558">
    <property type="component" value="Unassembled WGS sequence"/>
</dbReference>
<evidence type="ECO:0000256" key="1">
    <source>
        <dbReference type="SAM" id="MobiDB-lite"/>
    </source>
</evidence>
<dbReference type="AlphaFoldDB" id="A0A8H5ERI5"/>
<organism evidence="3 4">
    <name type="scientific">Ephemerocybe angulata</name>
    <dbReference type="NCBI Taxonomy" id="980116"/>
    <lineage>
        <taxon>Eukaryota</taxon>
        <taxon>Fungi</taxon>
        <taxon>Dikarya</taxon>
        <taxon>Basidiomycota</taxon>
        <taxon>Agaricomycotina</taxon>
        <taxon>Agaricomycetes</taxon>
        <taxon>Agaricomycetidae</taxon>
        <taxon>Agaricales</taxon>
        <taxon>Agaricineae</taxon>
        <taxon>Psathyrellaceae</taxon>
        <taxon>Ephemerocybe</taxon>
    </lineage>
</organism>
<accession>A0A8H5ERI5</accession>
<evidence type="ECO:0000256" key="2">
    <source>
        <dbReference type="SAM" id="Phobius"/>
    </source>
</evidence>
<keyword evidence="4" id="KW-1185">Reference proteome</keyword>
<keyword evidence="2" id="KW-0812">Transmembrane</keyword>
<protein>
    <submittedName>
        <fullName evidence="3">Uncharacterized protein</fullName>
    </submittedName>
</protein>
<keyword evidence="2" id="KW-0472">Membrane</keyword>